<dbReference type="Pfam" id="PF07905">
    <property type="entry name" value="PucR"/>
    <property type="match status" value="1"/>
</dbReference>
<protein>
    <submittedName>
        <fullName evidence="3">PucR family transcriptional regulator</fullName>
    </submittedName>
</protein>
<organism evidence="3 4">
    <name type="scientific">Umezawaea endophytica</name>
    <dbReference type="NCBI Taxonomy" id="1654476"/>
    <lineage>
        <taxon>Bacteria</taxon>
        <taxon>Bacillati</taxon>
        <taxon>Actinomycetota</taxon>
        <taxon>Actinomycetes</taxon>
        <taxon>Pseudonocardiales</taxon>
        <taxon>Pseudonocardiaceae</taxon>
        <taxon>Umezawaea</taxon>
    </lineage>
</organism>
<accession>A0A9X3A509</accession>
<dbReference type="Proteomes" id="UP001141259">
    <property type="component" value="Unassembled WGS sequence"/>
</dbReference>
<name>A0A9X3A509_9PSEU</name>
<dbReference type="EMBL" id="JANYMP010000020">
    <property type="protein sequence ID" value="MCS7481828.1"/>
    <property type="molecule type" value="Genomic_DNA"/>
</dbReference>
<sequence>MRTVPLAALVDRADLGLTVLVGEDALDRPVCWAHVSELVDPVPYLLGQELLLTAGVTLPDDLDAYVSGLVGRGVSALGFGVTPVHNAVPTDLVDACRAQGLPLVAVPPGTPFLAVSQAVGTALAEAQNAELRLLADSQRAMTRAAVRPGPVDGTLAALADALDCWALLLDADGEVLARTGGAPTPSDDLRALADRVGAGRGPRSAGTRVDGDHVVLTPVEHIGRRPSVLVIGRARSLSVADRAVVAVALALLALLRQDPDPAARLAARLVFGGDPADLLERLVGDSSFQVVAGAGEEHYERLAETLGTPLVDVLAEGFRAVVAAGSVTAPDLVVGVSAPATAAELPAAEREAAALLRRARATGRSTWAEEGTGIATLVDPASAQRFACRLLAPLAEQRSPSAGELVETARAWLAQHGNWDRSAAALGVHRNSVRHRMAHVERALGLDLSSAQHRTDLWCAINWLPPGWPVPEQSE</sequence>
<dbReference type="RefSeq" id="WP_259627312.1">
    <property type="nucleotide sequence ID" value="NZ_JANYMP010000020.1"/>
</dbReference>
<evidence type="ECO:0000259" key="1">
    <source>
        <dbReference type="Pfam" id="PF07905"/>
    </source>
</evidence>
<dbReference type="InterPro" id="IPR051448">
    <property type="entry name" value="CdaR-like_regulators"/>
</dbReference>
<dbReference type="PANTHER" id="PTHR33744">
    <property type="entry name" value="CARBOHYDRATE DIACID REGULATOR"/>
    <property type="match status" value="1"/>
</dbReference>
<evidence type="ECO:0000313" key="4">
    <source>
        <dbReference type="Proteomes" id="UP001141259"/>
    </source>
</evidence>
<reference evidence="3" key="1">
    <citation type="submission" date="2022-08" db="EMBL/GenBank/DDBJ databases">
        <authorList>
            <person name="Tistechok S."/>
            <person name="Samborskyy M."/>
            <person name="Roman I."/>
        </authorList>
    </citation>
    <scope>NUCLEOTIDE SEQUENCE</scope>
    <source>
        <strain evidence="3">DSM 103496</strain>
    </source>
</reference>
<dbReference type="Gene3D" id="1.10.10.2840">
    <property type="entry name" value="PucR C-terminal helix-turn-helix domain"/>
    <property type="match status" value="1"/>
</dbReference>
<feature type="domain" description="Purine catabolism PurC-like" evidence="1">
    <location>
        <begin position="15"/>
        <end position="122"/>
    </location>
</feature>
<dbReference type="InterPro" id="IPR042070">
    <property type="entry name" value="PucR_C-HTH_sf"/>
</dbReference>
<feature type="domain" description="PucR C-terminal helix-turn-helix" evidence="2">
    <location>
        <begin position="405"/>
        <end position="461"/>
    </location>
</feature>
<keyword evidence="4" id="KW-1185">Reference proteome</keyword>
<proteinExistence type="predicted"/>
<comment type="caution">
    <text evidence="3">The sequence shown here is derived from an EMBL/GenBank/DDBJ whole genome shotgun (WGS) entry which is preliminary data.</text>
</comment>
<evidence type="ECO:0000313" key="3">
    <source>
        <dbReference type="EMBL" id="MCS7481828.1"/>
    </source>
</evidence>
<dbReference type="AlphaFoldDB" id="A0A9X3A509"/>
<dbReference type="PANTHER" id="PTHR33744:SF1">
    <property type="entry name" value="DNA-BINDING TRANSCRIPTIONAL ACTIVATOR ADER"/>
    <property type="match status" value="1"/>
</dbReference>
<dbReference type="Pfam" id="PF13556">
    <property type="entry name" value="HTH_30"/>
    <property type="match status" value="1"/>
</dbReference>
<dbReference type="InterPro" id="IPR012914">
    <property type="entry name" value="PucR_dom"/>
</dbReference>
<evidence type="ECO:0000259" key="2">
    <source>
        <dbReference type="Pfam" id="PF13556"/>
    </source>
</evidence>
<gene>
    <name evidence="3" type="ORF">NZH93_33660</name>
</gene>
<dbReference type="InterPro" id="IPR025736">
    <property type="entry name" value="PucR_C-HTH_dom"/>
</dbReference>